<organism evidence="1">
    <name type="scientific">Arundo donax</name>
    <name type="common">Giant reed</name>
    <name type="synonym">Donax arundinaceus</name>
    <dbReference type="NCBI Taxonomy" id="35708"/>
    <lineage>
        <taxon>Eukaryota</taxon>
        <taxon>Viridiplantae</taxon>
        <taxon>Streptophyta</taxon>
        <taxon>Embryophyta</taxon>
        <taxon>Tracheophyta</taxon>
        <taxon>Spermatophyta</taxon>
        <taxon>Magnoliopsida</taxon>
        <taxon>Liliopsida</taxon>
        <taxon>Poales</taxon>
        <taxon>Poaceae</taxon>
        <taxon>PACMAD clade</taxon>
        <taxon>Arundinoideae</taxon>
        <taxon>Arundineae</taxon>
        <taxon>Arundo</taxon>
    </lineage>
</organism>
<protein>
    <submittedName>
        <fullName evidence="1">Uncharacterized protein</fullName>
    </submittedName>
</protein>
<evidence type="ECO:0000313" key="1">
    <source>
        <dbReference type="EMBL" id="JAE10161.1"/>
    </source>
</evidence>
<name>A0A0A9FJ87_ARUDO</name>
<reference evidence="1" key="1">
    <citation type="submission" date="2014-09" db="EMBL/GenBank/DDBJ databases">
        <authorList>
            <person name="Magalhaes I.L.F."/>
            <person name="Oliveira U."/>
            <person name="Santos F.R."/>
            <person name="Vidigal T.H.D.A."/>
            <person name="Brescovit A.D."/>
            <person name="Santos A.J."/>
        </authorList>
    </citation>
    <scope>NUCLEOTIDE SEQUENCE</scope>
    <source>
        <tissue evidence="1">Shoot tissue taken approximately 20 cm above the soil surface</tissue>
    </source>
</reference>
<dbReference type="EMBL" id="GBRH01187735">
    <property type="protein sequence ID" value="JAE10161.1"/>
    <property type="molecule type" value="Transcribed_RNA"/>
</dbReference>
<accession>A0A0A9FJ87</accession>
<proteinExistence type="predicted"/>
<dbReference type="AlphaFoldDB" id="A0A0A9FJ87"/>
<reference evidence="1" key="2">
    <citation type="journal article" date="2015" name="Data Brief">
        <title>Shoot transcriptome of the giant reed, Arundo donax.</title>
        <authorList>
            <person name="Barrero R.A."/>
            <person name="Guerrero F.D."/>
            <person name="Moolhuijzen P."/>
            <person name="Goolsby J.A."/>
            <person name="Tidwell J."/>
            <person name="Bellgard S.E."/>
            <person name="Bellgard M.I."/>
        </authorList>
    </citation>
    <scope>NUCLEOTIDE SEQUENCE</scope>
    <source>
        <tissue evidence="1">Shoot tissue taken approximately 20 cm above the soil surface</tissue>
    </source>
</reference>
<sequence>MTELNSIDRSRLIELQDTNAGVC</sequence>